<evidence type="ECO:0000256" key="1">
    <source>
        <dbReference type="ARBA" id="ARBA00005912"/>
    </source>
</evidence>
<dbReference type="GO" id="GO:0006412">
    <property type="term" value="P:translation"/>
    <property type="evidence" value="ECO:0007669"/>
    <property type="project" value="UniProtKB-KW"/>
</dbReference>
<dbReference type="Gene3D" id="1.10.132.20">
    <property type="entry name" value="Ribosome-recycling factor"/>
    <property type="match status" value="1"/>
</dbReference>
<organism evidence="5 6">
    <name type="scientific">candidate division WWE3 bacterium CG10_big_fil_rev_8_21_14_0_10_32_10</name>
    <dbReference type="NCBI Taxonomy" id="1975090"/>
    <lineage>
        <taxon>Bacteria</taxon>
        <taxon>Katanobacteria</taxon>
    </lineage>
</organism>
<dbReference type="FunFam" id="3.30.1360.40:FF:000001">
    <property type="entry name" value="Ribosome-recycling factor"/>
    <property type="match status" value="1"/>
</dbReference>
<feature type="domain" description="Ribosome recycling factor" evidence="4">
    <location>
        <begin position="17"/>
        <end position="182"/>
    </location>
</feature>
<name>A0A2H0RAA6_UNCKA</name>
<evidence type="ECO:0000313" key="5">
    <source>
        <dbReference type="EMBL" id="PIR43462.1"/>
    </source>
</evidence>
<dbReference type="InterPro" id="IPR023584">
    <property type="entry name" value="Ribosome_recyc_fac_dom"/>
</dbReference>
<dbReference type="Proteomes" id="UP000230214">
    <property type="component" value="Unassembled WGS sequence"/>
</dbReference>
<reference evidence="5 6" key="1">
    <citation type="submission" date="2017-09" db="EMBL/GenBank/DDBJ databases">
        <title>Depth-based differentiation of microbial function through sediment-hosted aquifers and enrichment of novel symbionts in the deep terrestrial subsurface.</title>
        <authorList>
            <person name="Probst A.J."/>
            <person name="Ladd B."/>
            <person name="Jarett J.K."/>
            <person name="Geller-Mcgrath D.E."/>
            <person name="Sieber C.M."/>
            <person name="Emerson J.B."/>
            <person name="Anantharaman K."/>
            <person name="Thomas B.C."/>
            <person name="Malmstrom R."/>
            <person name="Stieglmeier M."/>
            <person name="Klingl A."/>
            <person name="Woyke T."/>
            <person name="Ryan C.M."/>
            <person name="Banfield J.F."/>
        </authorList>
    </citation>
    <scope>NUCLEOTIDE SEQUENCE [LARGE SCALE GENOMIC DNA]</scope>
    <source>
        <strain evidence="5">CG10_big_fil_rev_8_21_14_0_10_32_10</strain>
    </source>
</reference>
<evidence type="ECO:0000313" key="6">
    <source>
        <dbReference type="Proteomes" id="UP000230214"/>
    </source>
</evidence>
<dbReference type="InterPro" id="IPR036191">
    <property type="entry name" value="RRF_sf"/>
</dbReference>
<accession>A0A2H0RAA6</accession>
<feature type="coiled-coil region" evidence="3">
    <location>
        <begin position="113"/>
        <end position="169"/>
    </location>
</feature>
<dbReference type="Gene3D" id="3.30.1360.40">
    <property type="match status" value="1"/>
</dbReference>
<comment type="similarity">
    <text evidence="1">Belongs to the RRF family.</text>
</comment>
<dbReference type="Pfam" id="PF01765">
    <property type="entry name" value="RRF"/>
    <property type="match status" value="1"/>
</dbReference>
<dbReference type="PANTHER" id="PTHR20982">
    <property type="entry name" value="RIBOSOME RECYCLING FACTOR"/>
    <property type="match status" value="1"/>
</dbReference>
<sequence>MKQQEMKNKLNQTVDHFKSELSEMRTGSANTSLIENIKVNAYEGQDFLNINELATISVSGTTLLVVDPWDKSIINKIAKAIESAGKNLNPVVEQTSIKIPVPSLTEETRKNYVKKAKEKLEEAKISVRNIRQDSIKSVEEQEENGLMGEDEMERIKKEIEDEVKSTNKMLEEMFVAKESELMKV</sequence>
<evidence type="ECO:0000256" key="3">
    <source>
        <dbReference type="SAM" id="Coils"/>
    </source>
</evidence>
<dbReference type="GO" id="GO:0043023">
    <property type="term" value="F:ribosomal large subunit binding"/>
    <property type="evidence" value="ECO:0007669"/>
    <property type="project" value="TreeGrafter"/>
</dbReference>
<dbReference type="InterPro" id="IPR002661">
    <property type="entry name" value="Ribosome_recyc_fac"/>
</dbReference>
<dbReference type="PANTHER" id="PTHR20982:SF3">
    <property type="entry name" value="MITOCHONDRIAL RIBOSOME RECYCLING FACTOR PSEUDO 1"/>
    <property type="match status" value="1"/>
</dbReference>
<evidence type="ECO:0000259" key="4">
    <source>
        <dbReference type="Pfam" id="PF01765"/>
    </source>
</evidence>
<comment type="caution">
    <text evidence="5">The sequence shown here is derived from an EMBL/GenBank/DDBJ whole genome shotgun (WGS) entry which is preliminary data.</text>
</comment>
<protein>
    <submittedName>
        <fullName evidence="5">Ribosome recycling factor</fullName>
    </submittedName>
</protein>
<dbReference type="AlphaFoldDB" id="A0A2H0RAA6"/>
<keyword evidence="3" id="KW-0175">Coiled coil</keyword>
<dbReference type="SUPFAM" id="SSF55194">
    <property type="entry name" value="Ribosome recycling factor, RRF"/>
    <property type="match status" value="1"/>
</dbReference>
<gene>
    <name evidence="5" type="ORF">COV24_02565</name>
</gene>
<proteinExistence type="inferred from homology"/>
<dbReference type="EMBL" id="PCXU01000023">
    <property type="protein sequence ID" value="PIR43462.1"/>
    <property type="molecule type" value="Genomic_DNA"/>
</dbReference>
<evidence type="ECO:0000256" key="2">
    <source>
        <dbReference type="ARBA" id="ARBA00022917"/>
    </source>
</evidence>
<keyword evidence="2" id="KW-0648">Protein biosynthesis</keyword>